<gene>
    <name evidence="1" type="ORF">GRO02_05040</name>
</gene>
<comment type="caution">
    <text evidence="1">The sequence shown here is derived from an EMBL/GenBank/DDBJ whole genome shotgun (WGS) entry which is preliminary data.</text>
</comment>
<dbReference type="InterPro" id="IPR036291">
    <property type="entry name" value="NAD(P)-bd_dom_sf"/>
</dbReference>
<dbReference type="Gene3D" id="3.40.50.720">
    <property type="entry name" value="NAD(P)-binding Rossmann-like Domain"/>
    <property type="match status" value="1"/>
</dbReference>
<dbReference type="SUPFAM" id="SSF51735">
    <property type="entry name" value="NAD(P)-binding Rossmann-fold domains"/>
    <property type="match status" value="1"/>
</dbReference>
<dbReference type="PANTHER" id="PTHR43377">
    <property type="entry name" value="BILIVERDIN REDUCTASE A"/>
    <property type="match status" value="1"/>
</dbReference>
<name>A0A6F9MTU8_CAMJU</name>
<proteinExistence type="predicted"/>
<dbReference type="InterPro" id="IPR051450">
    <property type="entry name" value="Gfo/Idh/MocA_Oxidoreductases"/>
</dbReference>
<sequence length="316" mass="36432">MIWLIGSGQMAQDYVRILQDCNVDFLCIGRGESSANICKMKTNQDVFVGGLQKFLLEQNDEKPSHVIVATNVESLFENCLLLLKQGVKNILLEKPGALKYSEFLSLNNEAKKTNSNIYIAYNRRFYASVLKAKELILEDGGVKSFHFDFTEWSHAIENLDKSLLVKNKWFLCNSTHVVDLAFFLGGKPKELNSYSSSGLDWHPSASSFCGSGISEKNALFSYHANWRSPGRWSIEIMTNNYRLIFKPLEKLFIQKKGEISIYSYDDIDYTIDMRYKPGLYLQVQNFLSNKVENFCSLFEQIEMLEYYYKIAKYNID</sequence>
<accession>A0A6F9MTU8</accession>
<dbReference type="Gene3D" id="3.30.360.10">
    <property type="entry name" value="Dihydrodipicolinate Reductase, domain 2"/>
    <property type="match status" value="1"/>
</dbReference>
<dbReference type="EMBL" id="AANOQJ010000006">
    <property type="protein sequence ID" value="EDP8036476.1"/>
    <property type="molecule type" value="Genomic_DNA"/>
</dbReference>
<dbReference type="PANTHER" id="PTHR43377:SF1">
    <property type="entry name" value="BILIVERDIN REDUCTASE A"/>
    <property type="match status" value="1"/>
</dbReference>
<organism evidence="1">
    <name type="scientific">Campylobacter jejuni</name>
    <dbReference type="NCBI Taxonomy" id="197"/>
    <lineage>
        <taxon>Bacteria</taxon>
        <taxon>Pseudomonadati</taxon>
        <taxon>Campylobacterota</taxon>
        <taxon>Epsilonproteobacteria</taxon>
        <taxon>Campylobacterales</taxon>
        <taxon>Campylobacteraceae</taxon>
        <taxon>Campylobacter</taxon>
    </lineage>
</organism>
<dbReference type="AlphaFoldDB" id="A0A6F9MTU8"/>
<reference evidence="1" key="1">
    <citation type="submission" date="2020-01" db="EMBL/GenBank/DDBJ databases">
        <authorList>
            <consortium name="GenomeTrakr network: Whole genome sequencing for foodborne pathogen traceback"/>
        </authorList>
    </citation>
    <scope>NUCLEOTIDE SEQUENCE</scope>
    <source>
        <strain evidence="1">CFSAN096326</strain>
    </source>
</reference>
<protein>
    <submittedName>
        <fullName evidence="1">Gfo/Idh/MocA family oxidoreductase</fullName>
    </submittedName>
</protein>
<evidence type="ECO:0000313" key="1">
    <source>
        <dbReference type="EMBL" id="EDP8036476.1"/>
    </source>
</evidence>